<gene>
    <name evidence="1" type="ORF">S01H1_18127</name>
</gene>
<name>X0TP55_9ZZZZ</name>
<proteinExistence type="predicted"/>
<dbReference type="NCBIfam" id="TIGR01558">
    <property type="entry name" value="sm_term_P27"/>
    <property type="match status" value="1"/>
</dbReference>
<dbReference type="AlphaFoldDB" id="X0TP55"/>
<sequence>MPKVAAPSCPPHLKGESLKEWKRIVPLLTELGLLGQVDRAMLAQYCSAWALFIMADKHVQKGDLVDVSESGFPFQSPWVSIRRSASEECVKIAGHFGMSPASRTRISVILDGDKPKSSKASDLEELLNG</sequence>
<accession>X0TP55</accession>
<reference evidence="1" key="1">
    <citation type="journal article" date="2014" name="Front. Microbiol.">
        <title>High frequency of phylogenetically diverse reductive dehalogenase-homologous genes in deep subseafloor sedimentary metagenomes.</title>
        <authorList>
            <person name="Kawai M."/>
            <person name="Futagami T."/>
            <person name="Toyoda A."/>
            <person name="Takaki Y."/>
            <person name="Nishi S."/>
            <person name="Hori S."/>
            <person name="Arai W."/>
            <person name="Tsubouchi T."/>
            <person name="Morono Y."/>
            <person name="Uchiyama I."/>
            <person name="Ito T."/>
            <person name="Fujiyama A."/>
            <person name="Inagaki F."/>
            <person name="Takami H."/>
        </authorList>
    </citation>
    <scope>NUCLEOTIDE SEQUENCE</scope>
    <source>
        <strain evidence="1">Expedition CK06-06</strain>
    </source>
</reference>
<dbReference type="InterPro" id="IPR006448">
    <property type="entry name" value="Phage_term_ssu_P27"/>
</dbReference>
<evidence type="ECO:0008006" key="2">
    <source>
        <dbReference type="Google" id="ProtNLM"/>
    </source>
</evidence>
<dbReference type="EMBL" id="BARS01009669">
    <property type="protein sequence ID" value="GAF77905.1"/>
    <property type="molecule type" value="Genomic_DNA"/>
</dbReference>
<comment type="caution">
    <text evidence="1">The sequence shown here is derived from an EMBL/GenBank/DDBJ whole genome shotgun (WGS) entry which is preliminary data.</text>
</comment>
<dbReference type="Pfam" id="PF05119">
    <property type="entry name" value="Terminase_4"/>
    <property type="match status" value="1"/>
</dbReference>
<organism evidence="1">
    <name type="scientific">marine sediment metagenome</name>
    <dbReference type="NCBI Taxonomy" id="412755"/>
    <lineage>
        <taxon>unclassified sequences</taxon>
        <taxon>metagenomes</taxon>
        <taxon>ecological metagenomes</taxon>
    </lineage>
</organism>
<evidence type="ECO:0000313" key="1">
    <source>
        <dbReference type="EMBL" id="GAF77905.1"/>
    </source>
</evidence>
<protein>
    <recommendedName>
        <fullName evidence="2">Phage terminase small subunit P27 family</fullName>
    </recommendedName>
</protein>